<evidence type="ECO:0000313" key="11">
    <source>
        <dbReference type="Proteomes" id="UP000673691"/>
    </source>
</evidence>
<evidence type="ECO:0000256" key="2">
    <source>
        <dbReference type="ARBA" id="ARBA00008055"/>
    </source>
</evidence>
<dbReference type="Pfam" id="PF00490">
    <property type="entry name" value="ALAD"/>
    <property type="match status" value="2"/>
</dbReference>
<keyword evidence="4 8" id="KW-0456">Lyase</keyword>
<dbReference type="SMART" id="SM01004">
    <property type="entry name" value="ALAD"/>
    <property type="match status" value="1"/>
</dbReference>
<dbReference type="PANTHER" id="PTHR11458:SF0">
    <property type="entry name" value="DELTA-AMINOLEVULINIC ACID DEHYDRATASE"/>
    <property type="match status" value="1"/>
</dbReference>
<dbReference type="GO" id="GO:0006782">
    <property type="term" value="P:protoporphyrinogen IX biosynthetic process"/>
    <property type="evidence" value="ECO:0007669"/>
    <property type="project" value="UniProtKB-UniPathway"/>
</dbReference>
<comment type="subunit">
    <text evidence="8">Homooctamer.</text>
</comment>
<proteinExistence type="inferred from homology"/>
<evidence type="ECO:0000256" key="4">
    <source>
        <dbReference type="ARBA" id="ARBA00023239"/>
    </source>
</evidence>
<sequence length="399" mass="42658">MDISSLLHSGYCHPVHRSWQATGLNLTKKDLVWGVDRLAGYLEPLIAKGLASVLLFGAPTAVTKDAVGSAADDPNGPVISALKLLRSRFPDLHVGCDVCLCAYTSHGHCGILCEEDTTIDNERSVARLAEIAVAYANAGAWSLPARPASSGSAGVRVLTVKRNDPRALCLIPVFAENLVVWCWAARKPGAHFVGPSDMMDGRILTIKRALASAKVGHRVALMSYSAKFASVFYGPFRCAHAGGFAGIRFPGVFLGVRCYQLPPMARGLARRATARDVREGADVLMVKPGGPYLDIIRDTRELAPDHPIAVYQVSGECAALYHAAKAGVYDLKAAVLETLAGFQRAGTKACRDLFMSAVACFAASPCAVQTSDVFNPVRETGANIVVTYFTPELLDWLEA</sequence>
<dbReference type="InterPro" id="IPR013785">
    <property type="entry name" value="Aldolase_TIM"/>
</dbReference>
<evidence type="ECO:0000256" key="8">
    <source>
        <dbReference type="RuleBase" id="RU000515"/>
    </source>
</evidence>
<dbReference type="GO" id="GO:0005829">
    <property type="term" value="C:cytosol"/>
    <property type="evidence" value="ECO:0007669"/>
    <property type="project" value="TreeGrafter"/>
</dbReference>
<dbReference type="EMBL" id="JAEFCI010003813">
    <property type="protein sequence ID" value="KAG5461328.1"/>
    <property type="molecule type" value="Genomic_DNA"/>
</dbReference>
<dbReference type="UniPathway" id="UPA00251">
    <property type="reaction ID" value="UER00318"/>
</dbReference>
<evidence type="ECO:0000256" key="6">
    <source>
        <dbReference type="ARBA" id="ARBA00025628"/>
    </source>
</evidence>
<evidence type="ECO:0000256" key="5">
    <source>
        <dbReference type="ARBA" id="ARBA00023244"/>
    </source>
</evidence>
<evidence type="ECO:0000256" key="3">
    <source>
        <dbReference type="ARBA" id="ARBA00023133"/>
    </source>
</evidence>
<comment type="similarity">
    <text evidence="2 9">Belongs to the ALAD family.</text>
</comment>
<dbReference type="SUPFAM" id="SSF51569">
    <property type="entry name" value="Aldolase"/>
    <property type="match status" value="2"/>
</dbReference>
<dbReference type="PRINTS" id="PR00144">
    <property type="entry name" value="DALDHYDRTASE"/>
</dbReference>
<comment type="caution">
    <text evidence="10">The sequence shown here is derived from an EMBL/GenBank/DDBJ whole genome shotgun (WGS) entry which is preliminary data.</text>
</comment>
<comment type="pathway">
    <text evidence="1">Porphyrin-containing compound metabolism; protoporphyrin-IX biosynthesis; coproporphyrinogen-III from 5-aminolevulinate: step 1/4.</text>
</comment>
<dbReference type="GO" id="GO:0004655">
    <property type="term" value="F:porphobilinogen synthase activity"/>
    <property type="evidence" value="ECO:0007669"/>
    <property type="project" value="UniProtKB-EC"/>
</dbReference>
<dbReference type="InterPro" id="IPR030656">
    <property type="entry name" value="ALAD_AS"/>
</dbReference>
<keyword evidence="5 8" id="KW-0627">Porphyrin biosynthesis</keyword>
<name>A0A8H7ZYH3_9FUNG</name>
<accession>A0A8H7ZYH3</accession>
<reference evidence="10 11" key="1">
    <citation type="journal article" name="Sci. Rep.">
        <title>Genome-scale phylogenetic analyses confirm Olpidium as the closest living zoosporic fungus to the non-flagellated, terrestrial fungi.</title>
        <authorList>
            <person name="Chang Y."/>
            <person name="Rochon D."/>
            <person name="Sekimoto S."/>
            <person name="Wang Y."/>
            <person name="Chovatia M."/>
            <person name="Sandor L."/>
            <person name="Salamov A."/>
            <person name="Grigoriev I.V."/>
            <person name="Stajich J.E."/>
            <person name="Spatafora J.W."/>
        </authorList>
    </citation>
    <scope>NUCLEOTIDE SEQUENCE [LARGE SCALE GENOMIC DNA]</scope>
    <source>
        <strain evidence="10">S191</strain>
    </source>
</reference>
<dbReference type="Gene3D" id="3.20.20.70">
    <property type="entry name" value="Aldolase class I"/>
    <property type="match status" value="2"/>
</dbReference>
<comment type="function">
    <text evidence="6">Catalyzes an early step in the biosynthesis of tetrapyrroles. Binds two molecules of 5-aminolevulinate per subunit, each at a distinct site, and catalyzes their condensation to form porphobilinogen.</text>
</comment>
<dbReference type="Proteomes" id="UP000673691">
    <property type="component" value="Unassembled WGS sequence"/>
</dbReference>
<evidence type="ECO:0000313" key="10">
    <source>
        <dbReference type="EMBL" id="KAG5461328.1"/>
    </source>
</evidence>
<dbReference type="InterPro" id="IPR001731">
    <property type="entry name" value="ALAD"/>
</dbReference>
<evidence type="ECO:0000256" key="9">
    <source>
        <dbReference type="RuleBase" id="RU004161"/>
    </source>
</evidence>
<evidence type="ECO:0000256" key="1">
    <source>
        <dbReference type="ARBA" id="ARBA00004694"/>
    </source>
</evidence>
<keyword evidence="3" id="KW-0350">Heme biosynthesis</keyword>
<dbReference type="AlphaFoldDB" id="A0A8H7ZYH3"/>
<organism evidence="10 11">
    <name type="scientific">Olpidium bornovanus</name>
    <dbReference type="NCBI Taxonomy" id="278681"/>
    <lineage>
        <taxon>Eukaryota</taxon>
        <taxon>Fungi</taxon>
        <taxon>Fungi incertae sedis</taxon>
        <taxon>Olpidiomycota</taxon>
        <taxon>Olpidiomycotina</taxon>
        <taxon>Olpidiomycetes</taxon>
        <taxon>Olpidiales</taxon>
        <taxon>Olpidiaceae</taxon>
        <taxon>Olpidium</taxon>
    </lineage>
</organism>
<keyword evidence="11" id="KW-1185">Reference proteome</keyword>
<dbReference type="PROSITE" id="PS00169">
    <property type="entry name" value="D_ALA_DEHYDRATASE"/>
    <property type="match status" value="1"/>
</dbReference>
<dbReference type="GO" id="GO:0008270">
    <property type="term" value="F:zinc ion binding"/>
    <property type="evidence" value="ECO:0007669"/>
    <property type="project" value="TreeGrafter"/>
</dbReference>
<gene>
    <name evidence="10" type="ORF">BJ554DRAFT_6495</name>
</gene>
<dbReference type="EC" id="4.2.1.24" evidence="8"/>
<dbReference type="OrthoDB" id="1530at2759"/>
<protein>
    <recommendedName>
        <fullName evidence="8">Delta-aminolevulinic acid dehydratase</fullName>
        <ecNumber evidence="8">4.2.1.24</ecNumber>
    </recommendedName>
</protein>
<dbReference type="PANTHER" id="PTHR11458">
    <property type="entry name" value="DELTA-AMINOLEVULINIC ACID DEHYDRATASE"/>
    <property type="match status" value="1"/>
</dbReference>
<evidence type="ECO:0000256" key="7">
    <source>
        <dbReference type="ARBA" id="ARBA00047651"/>
    </source>
</evidence>
<comment type="catalytic activity">
    <reaction evidence="7 8">
        <text>2 5-aminolevulinate = porphobilinogen + 2 H2O + H(+)</text>
        <dbReference type="Rhea" id="RHEA:24064"/>
        <dbReference type="ChEBI" id="CHEBI:15377"/>
        <dbReference type="ChEBI" id="CHEBI:15378"/>
        <dbReference type="ChEBI" id="CHEBI:58126"/>
        <dbReference type="ChEBI" id="CHEBI:356416"/>
        <dbReference type="EC" id="4.2.1.24"/>
    </reaction>
</comment>